<dbReference type="PANTHER" id="PTHR12214">
    <property type="entry name" value="GC-RICH SEQUENCE DNA-BINDING FACTOR"/>
    <property type="match status" value="1"/>
</dbReference>
<evidence type="ECO:0000313" key="6">
    <source>
        <dbReference type="Proteomes" id="UP000293360"/>
    </source>
</evidence>
<proteinExistence type="predicted"/>
<dbReference type="PANTHER" id="PTHR12214:SF0">
    <property type="entry name" value="LD29489P"/>
    <property type="match status" value="1"/>
</dbReference>
<evidence type="ECO:0000313" key="5">
    <source>
        <dbReference type="EMBL" id="RYO98080.1"/>
    </source>
</evidence>
<feature type="region of interest" description="Disordered" evidence="4">
    <location>
        <begin position="476"/>
        <end position="568"/>
    </location>
</feature>
<feature type="compositionally biased region" description="Basic residues" evidence="4">
    <location>
        <begin position="1"/>
        <end position="12"/>
    </location>
</feature>
<accession>A0A4Q4T5Y3</accession>
<comment type="subcellular location">
    <subcellularLocation>
        <location evidence="1">Nucleus</location>
    </subcellularLocation>
</comment>
<sequence>MSAFGAKRKARKITVQEDDEDTGLRAPTDLQPEPQQEPALQATFKTRKPFKQSSLRKSININDEEPVHDAAPPKPRGEAEDDNEDDNEDGGASLRVRPALGGRSAPAKTKKRVSTASRLSFGPSEAGGDADGDGDSLMLGGELSTPKKASSSSLAQEATENSAYKKGRARNLPLGGLLPLRSSADTDRLYSKEYLSELQNSTPNTPQNLSTADDEMSLDPSELEGAMVVDSGTGQEIAPPPPAAHETEILTEAQIQEKKERRARLAKAQGNDDFIPLSDDDNGDQRRAGDFYLAVLSRRSDDHGPAPRSETTRLVREDEDLGEGFDAFVEDGGLSLGAKAEREARRKQRAQMASLIEAAEGASAEDEISDDSEAERRAAYEAAQTRKGMDGLKAAKRTFDGNTREGVVPVPHRIAPLPDLSVLLDEFRGRVQRRKDEVTRARARIAELRAERDGIARREPEVQRLLDEAGERYRALVMPGSTGSGSAGGGGGSGGNGNGNGAAGNGGEGGGGGESASAKEDGDGNAAAERARTLLDQVRRDGPPGTPGSERGLESLGTTPVRPSRTEM</sequence>
<name>A0A4Q4T5Y3_9PEZI</name>
<feature type="region of interest" description="Disordered" evidence="4">
    <location>
        <begin position="1"/>
        <end position="224"/>
    </location>
</feature>
<feature type="compositionally biased region" description="Gly residues" evidence="4">
    <location>
        <begin position="482"/>
        <end position="514"/>
    </location>
</feature>
<feature type="compositionally biased region" description="Basic and acidic residues" evidence="4">
    <location>
        <begin position="184"/>
        <end position="195"/>
    </location>
</feature>
<feature type="compositionally biased region" description="Low complexity" evidence="4">
    <location>
        <begin position="30"/>
        <end position="42"/>
    </location>
</feature>
<evidence type="ECO:0000256" key="3">
    <source>
        <dbReference type="SAM" id="Coils"/>
    </source>
</evidence>
<dbReference type="OrthoDB" id="429427at2759"/>
<dbReference type="EMBL" id="QJNU01000476">
    <property type="protein sequence ID" value="RYO98080.1"/>
    <property type="molecule type" value="Genomic_DNA"/>
</dbReference>
<feature type="compositionally biased region" description="Basic and acidic residues" evidence="4">
    <location>
        <begin position="529"/>
        <end position="542"/>
    </location>
</feature>
<feature type="coiled-coil region" evidence="3">
    <location>
        <begin position="431"/>
        <end position="458"/>
    </location>
</feature>
<keyword evidence="6" id="KW-1185">Reference proteome</keyword>
<comment type="caution">
    <text evidence="5">The sequence shown here is derived from an EMBL/GenBank/DDBJ whole genome shotgun (WGS) entry which is preliminary data.</text>
</comment>
<dbReference type="InterPro" id="IPR028211">
    <property type="entry name" value="Ntr2"/>
</dbReference>
<feature type="compositionally biased region" description="Low complexity" evidence="4">
    <location>
        <begin position="135"/>
        <end position="144"/>
    </location>
</feature>
<dbReference type="STRING" id="155417.A0A4Q4T5Y3"/>
<feature type="compositionally biased region" description="Basic and acidic residues" evidence="4">
    <location>
        <begin position="298"/>
        <end position="316"/>
    </location>
</feature>
<feature type="compositionally biased region" description="Acidic residues" evidence="4">
    <location>
        <begin position="79"/>
        <end position="89"/>
    </location>
</feature>
<dbReference type="InterPro" id="IPR012890">
    <property type="entry name" value="GCFC2-like"/>
</dbReference>
<organism evidence="5 6">
    <name type="scientific">Monosporascus ibericus</name>
    <dbReference type="NCBI Taxonomy" id="155417"/>
    <lineage>
        <taxon>Eukaryota</taxon>
        <taxon>Fungi</taxon>
        <taxon>Dikarya</taxon>
        <taxon>Ascomycota</taxon>
        <taxon>Pezizomycotina</taxon>
        <taxon>Sordariomycetes</taxon>
        <taxon>Xylariomycetidae</taxon>
        <taxon>Xylariales</taxon>
        <taxon>Xylariales incertae sedis</taxon>
        <taxon>Monosporascus</taxon>
    </lineage>
</organism>
<dbReference type="AlphaFoldDB" id="A0A4Q4T5Y3"/>
<evidence type="ECO:0000256" key="1">
    <source>
        <dbReference type="ARBA" id="ARBA00004123"/>
    </source>
</evidence>
<evidence type="ECO:0000256" key="2">
    <source>
        <dbReference type="ARBA" id="ARBA00023242"/>
    </source>
</evidence>
<keyword evidence="3" id="KW-0175">Coiled coil</keyword>
<dbReference type="GO" id="GO:0071008">
    <property type="term" value="C:U2-type post-mRNA release spliceosomal complex"/>
    <property type="evidence" value="ECO:0007669"/>
    <property type="project" value="InterPro"/>
</dbReference>
<dbReference type="Proteomes" id="UP000293360">
    <property type="component" value="Unassembled WGS sequence"/>
</dbReference>
<feature type="compositionally biased region" description="Acidic residues" evidence="4">
    <location>
        <begin position="363"/>
        <end position="373"/>
    </location>
</feature>
<evidence type="ECO:0000256" key="4">
    <source>
        <dbReference type="SAM" id="MobiDB-lite"/>
    </source>
</evidence>
<gene>
    <name evidence="5" type="ORF">DL764_007210</name>
</gene>
<reference evidence="5 6" key="1">
    <citation type="submission" date="2018-06" db="EMBL/GenBank/DDBJ databases">
        <title>Complete Genomes of Monosporascus.</title>
        <authorList>
            <person name="Robinson A.J."/>
            <person name="Natvig D.O."/>
        </authorList>
    </citation>
    <scope>NUCLEOTIDE SEQUENCE [LARGE SCALE GENOMIC DNA]</scope>
    <source>
        <strain evidence="5 6">CBS 110550</strain>
    </source>
</reference>
<dbReference type="Pfam" id="PF15458">
    <property type="entry name" value="NTR2"/>
    <property type="match status" value="1"/>
</dbReference>
<protein>
    <submittedName>
        <fullName evidence="5">Uncharacterized protein</fullName>
    </submittedName>
</protein>
<keyword evidence="2" id="KW-0539">Nucleus</keyword>
<feature type="compositionally biased region" description="Polar residues" evidence="4">
    <location>
        <begin position="51"/>
        <end position="61"/>
    </location>
</feature>
<feature type="region of interest" description="Disordered" evidence="4">
    <location>
        <begin position="256"/>
        <end position="393"/>
    </location>
</feature>
<dbReference type="GO" id="GO:0003677">
    <property type="term" value="F:DNA binding"/>
    <property type="evidence" value="ECO:0007669"/>
    <property type="project" value="InterPro"/>
</dbReference>
<feature type="compositionally biased region" description="Polar residues" evidence="4">
    <location>
        <begin position="197"/>
        <end position="211"/>
    </location>
</feature>
<dbReference type="GO" id="GO:0000390">
    <property type="term" value="P:spliceosomal complex disassembly"/>
    <property type="evidence" value="ECO:0007669"/>
    <property type="project" value="InterPro"/>
</dbReference>
<feature type="compositionally biased region" description="Polar residues" evidence="4">
    <location>
        <begin position="147"/>
        <end position="162"/>
    </location>
</feature>